<dbReference type="AlphaFoldDB" id="W7U4J0"/>
<dbReference type="Proteomes" id="UP000019335">
    <property type="component" value="Chromosome 6"/>
</dbReference>
<protein>
    <submittedName>
        <fullName evidence="1">Uncharacterized protein</fullName>
    </submittedName>
</protein>
<dbReference type="EMBL" id="AZIL01000427">
    <property type="protein sequence ID" value="EWM27629.1"/>
    <property type="molecule type" value="Genomic_DNA"/>
</dbReference>
<keyword evidence="2" id="KW-1185">Reference proteome</keyword>
<evidence type="ECO:0000313" key="2">
    <source>
        <dbReference type="Proteomes" id="UP000019335"/>
    </source>
</evidence>
<evidence type="ECO:0000313" key="1">
    <source>
        <dbReference type="EMBL" id="EWM27629.1"/>
    </source>
</evidence>
<proteinExistence type="predicted"/>
<organism evidence="1 2">
    <name type="scientific">Nannochloropsis gaditana</name>
    <dbReference type="NCBI Taxonomy" id="72520"/>
    <lineage>
        <taxon>Eukaryota</taxon>
        <taxon>Sar</taxon>
        <taxon>Stramenopiles</taxon>
        <taxon>Ochrophyta</taxon>
        <taxon>Eustigmatophyceae</taxon>
        <taxon>Eustigmatales</taxon>
        <taxon>Monodopsidaceae</taxon>
        <taxon>Nannochloropsis</taxon>
    </lineage>
</organism>
<accession>W7U4J0</accession>
<gene>
    <name evidence="1" type="ORF">Naga_100059g23</name>
</gene>
<sequence>MLSYEANGLESMAWREWGQRRRVGCEGFTTGKKQMPWYDDKGGFRVSKYDGWLSPHVHDMKDRENNRRKNEAWCMLARSQLPRDLLDGGRRRELENVECRVKRRMQRMAEEAVLWMVKEERVFRGDENINERNEARLDTHAEKYAFRLDPTGTSWL</sequence>
<reference evidence="1 2" key="1">
    <citation type="journal article" date="2014" name="Mol. Plant">
        <title>Chromosome Scale Genome Assembly and Transcriptome Profiling of Nannochloropsis gaditana in Nitrogen Depletion.</title>
        <authorList>
            <person name="Corteggiani Carpinelli E."/>
            <person name="Telatin A."/>
            <person name="Vitulo N."/>
            <person name="Forcato C."/>
            <person name="D'Angelo M."/>
            <person name="Schiavon R."/>
            <person name="Vezzi A."/>
            <person name="Giacometti G.M."/>
            <person name="Morosinotto T."/>
            <person name="Valle G."/>
        </authorList>
    </citation>
    <scope>NUCLEOTIDE SEQUENCE [LARGE SCALE GENOMIC DNA]</scope>
    <source>
        <strain evidence="1 2">B-31</strain>
    </source>
</reference>
<comment type="caution">
    <text evidence="1">The sequence shown here is derived from an EMBL/GenBank/DDBJ whole genome shotgun (WGS) entry which is preliminary data.</text>
</comment>
<name>W7U4J0_9STRA</name>